<evidence type="ECO:0000313" key="2">
    <source>
        <dbReference type="Proteomes" id="UP000014585"/>
    </source>
</evidence>
<comment type="caution">
    <text evidence="1">The sequence shown here is derived from an EMBL/GenBank/DDBJ whole genome shotgun (WGS) entry which is preliminary data.</text>
</comment>
<name>S3IVA3_9ENTR</name>
<accession>S3IVA3</accession>
<dbReference type="HOGENOM" id="CLU_1318994_0_0_6"/>
<dbReference type="AlphaFoldDB" id="S3IVA3"/>
<gene>
    <name evidence="1" type="ORF">HMPREF0201_02875</name>
</gene>
<proteinExistence type="predicted"/>
<reference evidence="1 2" key="1">
    <citation type="submission" date="2013-04" db="EMBL/GenBank/DDBJ databases">
        <authorList>
            <person name="Weinstock G."/>
            <person name="Sodergren E."/>
            <person name="Lobos E.A."/>
            <person name="Fulton L."/>
            <person name="Fulton R."/>
            <person name="Courtney L."/>
            <person name="Fronick C."/>
            <person name="O'Laughlin M."/>
            <person name="Godfrey J."/>
            <person name="Wilson R.M."/>
            <person name="Miner T."/>
            <person name="Farmer C."/>
            <person name="Delehaunty K."/>
            <person name="Cordes M."/>
            <person name="Minx P."/>
            <person name="Tomlinson C."/>
            <person name="Chen J."/>
            <person name="Wollam A."/>
            <person name="Pepin K.H."/>
            <person name="Palsikar V.B."/>
            <person name="Zhang X."/>
            <person name="Suruliraj S."/>
            <person name="Perna N.T."/>
            <person name="Plunkett G."/>
            <person name="Warren W."/>
            <person name="Mitreva M."/>
            <person name="Mardis E.R."/>
            <person name="Wilson R.K."/>
        </authorList>
    </citation>
    <scope>NUCLEOTIDE SEQUENCE [LARGE SCALE GENOMIC DNA]</scope>
    <source>
        <strain evidence="1 2">DSM 4568</strain>
    </source>
</reference>
<evidence type="ECO:0000313" key="1">
    <source>
        <dbReference type="EMBL" id="EPF16511.1"/>
    </source>
</evidence>
<dbReference type="PATRIC" id="fig|566551.4.peg.2624"/>
<dbReference type="OrthoDB" id="6556198at2"/>
<organism evidence="1 2">
    <name type="scientific">Cedecea davisae DSM 4568</name>
    <dbReference type="NCBI Taxonomy" id="566551"/>
    <lineage>
        <taxon>Bacteria</taxon>
        <taxon>Pseudomonadati</taxon>
        <taxon>Pseudomonadota</taxon>
        <taxon>Gammaproteobacteria</taxon>
        <taxon>Enterobacterales</taxon>
        <taxon>Enterobacteriaceae</taxon>
        <taxon>Cedecea</taxon>
    </lineage>
</organism>
<protein>
    <submittedName>
        <fullName evidence="1">Uncharacterized protein</fullName>
    </submittedName>
</protein>
<dbReference type="RefSeq" id="WP_016537166.1">
    <property type="nucleotide sequence ID" value="NZ_KE161030.1"/>
</dbReference>
<dbReference type="STRING" id="566551.HMPREF0201_02875"/>
<dbReference type="Proteomes" id="UP000014585">
    <property type="component" value="Unassembled WGS sequence"/>
</dbReference>
<dbReference type="EMBL" id="ATDT01000023">
    <property type="protein sequence ID" value="EPF16511.1"/>
    <property type="molecule type" value="Genomic_DNA"/>
</dbReference>
<sequence>MAAVSINKISGAIISGIEKAQMDYAKMSGGEWVWNAAEYVLTTYIAKEIDSLEGSKYVTIEHSGLAAVGDAGAIGPGPKPLKARLRGRFDLVLWWANSKPRAVIEVKNHPSGPKGWIKDIDRIAAVLDMQKDNSSFNFGAFAYYYSARDGRQLSAEEKIAGKLERMKEFVASQLSDKFRVEQVESDIHNEGEYGAWVAACIIIKRVNQ</sequence>